<organism evidence="1 2">
    <name type="scientific">Amycolatopsis australiensis</name>
    <dbReference type="NCBI Taxonomy" id="546364"/>
    <lineage>
        <taxon>Bacteria</taxon>
        <taxon>Bacillati</taxon>
        <taxon>Actinomycetota</taxon>
        <taxon>Actinomycetes</taxon>
        <taxon>Pseudonocardiales</taxon>
        <taxon>Pseudonocardiaceae</taxon>
        <taxon>Amycolatopsis</taxon>
    </lineage>
</organism>
<dbReference type="OrthoDB" id="9810066at2"/>
<evidence type="ECO:0000313" key="1">
    <source>
        <dbReference type="EMBL" id="SFW91578.1"/>
    </source>
</evidence>
<name>A0A1K1T4T5_9PSEU</name>
<dbReference type="GO" id="GO:0046677">
    <property type="term" value="P:response to antibiotic"/>
    <property type="evidence" value="ECO:0007669"/>
    <property type="project" value="InterPro"/>
</dbReference>
<dbReference type="PANTHER" id="PTHR31299">
    <property type="entry name" value="ESTERASE, PUTATIVE (AFU_ORTHOLOGUE AFUA_1G05850)-RELATED"/>
    <property type="match status" value="1"/>
</dbReference>
<proteinExistence type="predicted"/>
<dbReference type="STRING" id="546364.SAMN04489730_8038"/>
<dbReference type="SUPFAM" id="SSF159501">
    <property type="entry name" value="EreA/ChaN-like"/>
    <property type="match status" value="1"/>
</dbReference>
<dbReference type="EMBL" id="FPJG01000006">
    <property type="protein sequence ID" value="SFW91578.1"/>
    <property type="molecule type" value="Genomic_DNA"/>
</dbReference>
<dbReference type="CDD" id="cd14728">
    <property type="entry name" value="Ere-like"/>
    <property type="match status" value="1"/>
</dbReference>
<protein>
    <submittedName>
        <fullName evidence="1">Erythromycin esterase</fullName>
    </submittedName>
</protein>
<evidence type="ECO:0000313" key="2">
    <source>
        <dbReference type="Proteomes" id="UP000182740"/>
    </source>
</evidence>
<accession>A0A1K1T4T5</accession>
<sequence length="379" mass="40193">MPETVAVTEIADLVGDAEVVAIGENNHHIREFGVLRDRLLRHLVDERGFTVLGFESGFPEGHLVDAWLRGGPGDVAGIARDGFTFGLGDSAEVHGMLTWLRGRDVRFYGLDVPSSAGSPVPALRALREHLERVDPAAVSLVDTALKACQPYASVSSAVAPARYKEMSTEARDAATTALTILKGHVESLAPGYGQVAVHLAEGALRVDLYLRELDALMAGQAPEPQSSSRDTYMAATVRLLRRLHPGEKVVLMLHNGHLQRVPFSPMPGMTAPSAGTHLAAELGDRYFALALTAVSGTTTGLVPDETGRLGFRMFEQALEAPADGGVEAVLADRAPCVVASPAASSIRHAHMAVRVDVAAAFDAVVCLKGQETIFRAEAG</sequence>
<keyword evidence="2" id="KW-1185">Reference proteome</keyword>
<dbReference type="Proteomes" id="UP000182740">
    <property type="component" value="Unassembled WGS sequence"/>
</dbReference>
<dbReference type="PANTHER" id="PTHR31299:SF0">
    <property type="entry name" value="ESTERASE, PUTATIVE (AFU_ORTHOLOGUE AFUA_1G05850)-RELATED"/>
    <property type="match status" value="1"/>
</dbReference>
<reference evidence="2" key="1">
    <citation type="submission" date="2016-11" db="EMBL/GenBank/DDBJ databases">
        <authorList>
            <person name="Varghese N."/>
            <person name="Submissions S."/>
        </authorList>
    </citation>
    <scope>NUCLEOTIDE SEQUENCE [LARGE SCALE GENOMIC DNA]</scope>
    <source>
        <strain evidence="2">DSM 44671</strain>
    </source>
</reference>
<dbReference type="Gene3D" id="3.40.1660.10">
    <property type="entry name" value="EreA-like (biosynthetic domain)"/>
    <property type="match status" value="1"/>
</dbReference>
<dbReference type="Pfam" id="PF05139">
    <property type="entry name" value="Erythro_esteras"/>
    <property type="match status" value="1"/>
</dbReference>
<dbReference type="InterPro" id="IPR052036">
    <property type="entry name" value="Hydrolase/PRTase-associated"/>
</dbReference>
<dbReference type="Gene3D" id="3.30.1870.10">
    <property type="entry name" value="EreA-like, domain 2"/>
    <property type="match status" value="1"/>
</dbReference>
<gene>
    <name evidence="1" type="ORF">SAMN04489730_8038</name>
</gene>
<dbReference type="InterPro" id="IPR007815">
    <property type="entry name" value="Emycin_Estase"/>
</dbReference>
<dbReference type="AlphaFoldDB" id="A0A1K1T4T5"/>
<dbReference type="RefSeq" id="WP_072481125.1">
    <property type="nucleotide sequence ID" value="NZ_FPJG01000006.1"/>
</dbReference>